<organism evidence="1 2">
    <name type="scientific">Maritimibacter harenae</name>
    <dbReference type="NCBI Taxonomy" id="2606218"/>
    <lineage>
        <taxon>Bacteria</taxon>
        <taxon>Pseudomonadati</taxon>
        <taxon>Pseudomonadota</taxon>
        <taxon>Alphaproteobacteria</taxon>
        <taxon>Rhodobacterales</taxon>
        <taxon>Roseobacteraceae</taxon>
        <taxon>Maritimibacter</taxon>
    </lineage>
</organism>
<proteinExistence type="predicted"/>
<dbReference type="RefSeq" id="WP_161352716.1">
    <property type="nucleotide sequence ID" value="NZ_WTUX01000019.1"/>
</dbReference>
<dbReference type="InterPro" id="IPR045616">
    <property type="entry name" value="DUF6446"/>
</dbReference>
<sequence length="163" mass="17935">MSGRLLASIIVVFSLLFGVALYYTQVYAYYDRIAAEDVNLTLVNASTNEPEPFIANDIEAIDGSSSPIRFRACFTSAMSTAAMTETYVTYPDPTPLNAPGWFDCFDAQEIGAALEDGQAVAFLGEKNIHDGVDRVIAVYPDGRAFAWHQLNEKYDEDSSQPLE</sequence>
<accession>A0A845M4Y2</accession>
<gene>
    <name evidence="1" type="ORF">GQE99_16425</name>
</gene>
<comment type="caution">
    <text evidence="1">The sequence shown here is derived from an EMBL/GenBank/DDBJ whole genome shotgun (WGS) entry which is preliminary data.</text>
</comment>
<evidence type="ECO:0000313" key="1">
    <source>
        <dbReference type="EMBL" id="MZR14606.1"/>
    </source>
</evidence>
<dbReference type="EMBL" id="WTUX01000019">
    <property type="protein sequence ID" value="MZR14606.1"/>
    <property type="molecule type" value="Genomic_DNA"/>
</dbReference>
<dbReference type="AlphaFoldDB" id="A0A845M4Y2"/>
<keyword evidence="1" id="KW-0418">Kinase</keyword>
<keyword evidence="1" id="KW-0808">Transferase</keyword>
<dbReference type="Pfam" id="PF20044">
    <property type="entry name" value="DUF6446"/>
    <property type="match status" value="1"/>
</dbReference>
<evidence type="ECO:0000313" key="2">
    <source>
        <dbReference type="Proteomes" id="UP000467322"/>
    </source>
</evidence>
<dbReference type="GO" id="GO:0016301">
    <property type="term" value="F:kinase activity"/>
    <property type="evidence" value="ECO:0007669"/>
    <property type="project" value="UniProtKB-KW"/>
</dbReference>
<protein>
    <submittedName>
        <fullName evidence="1">Histidine kinase</fullName>
    </submittedName>
</protein>
<dbReference type="Proteomes" id="UP000467322">
    <property type="component" value="Unassembled WGS sequence"/>
</dbReference>
<name>A0A845M4Y2_9RHOB</name>
<keyword evidence="2" id="KW-1185">Reference proteome</keyword>
<reference evidence="1 2" key="1">
    <citation type="submission" date="2019-12" db="EMBL/GenBank/DDBJ databases">
        <title>Maritimibacter sp. nov. sp. isolated from sea sand.</title>
        <authorList>
            <person name="Kim J."/>
            <person name="Jeong S.E."/>
            <person name="Jung H.S."/>
            <person name="Jeon C.O."/>
        </authorList>
    </citation>
    <scope>NUCLEOTIDE SEQUENCE [LARGE SCALE GENOMIC DNA]</scope>
    <source>
        <strain evidence="1 2">DP07</strain>
    </source>
</reference>